<gene>
    <name evidence="2" type="ORF">CTB96_19220</name>
</gene>
<feature type="compositionally biased region" description="Low complexity" evidence="1">
    <location>
        <begin position="49"/>
        <end position="74"/>
    </location>
</feature>
<evidence type="ECO:0000313" key="3">
    <source>
        <dbReference type="Proteomes" id="UP000246722"/>
    </source>
</evidence>
<reference evidence="2 3" key="1">
    <citation type="submission" date="2018-05" db="EMBL/GenBank/DDBJ databases">
        <title>Genetic diversity of glacier-inhabiting Cryobacterium bacteria in China and description of Cryobacterium mengkeensis sp. nov. and Arthrobacter glacialis sp. nov.</title>
        <authorList>
            <person name="Liu Q."/>
            <person name="Xin Y.-H."/>
        </authorList>
    </citation>
    <scope>NUCLEOTIDE SEQUENCE [LARGE SCALE GENOMIC DNA]</scope>
    <source>
        <strain evidence="2 3">SK-1</strain>
    </source>
</reference>
<evidence type="ECO:0000256" key="1">
    <source>
        <dbReference type="SAM" id="MobiDB-lite"/>
    </source>
</evidence>
<proteinExistence type="predicted"/>
<evidence type="ECO:0000313" key="2">
    <source>
        <dbReference type="EMBL" id="PXA68709.1"/>
    </source>
</evidence>
<feature type="compositionally biased region" description="Low complexity" evidence="1">
    <location>
        <begin position="30"/>
        <end position="41"/>
    </location>
</feature>
<accession>A0A317ZU70</accession>
<keyword evidence="3" id="KW-1185">Reference proteome</keyword>
<dbReference type="EMBL" id="QHLY01000012">
    <property type="protein sequence ID" value="PXA68709.1"/>
    <property type="molecule type" value="Genomic_DNA"/>
</dbReference>
<name>A0A317ZU70_9MICO</name>
<feature type="region of interest" description="Disordered" evidence="1">
    <location>
        <begin position="158"/>
        <end position="177"/>
    </location>
</feature>
<dbReference type="AlphaFoldDB" id="A0A317ZU70"/>
<dbReference type="Proteomes" id="UP000246722">
    <property type="component" value="Unassembled WGS sequence"/>
</dbReference>
<sequence>MTIGVLAALLALAVIIIIGVLWARGASTPAATEAARPTPSATAPPTPAGPTASNSGTPAASGSSAAPGTPQPGSCDELYSPEMVAAFGDMVLNPAWLDDPELDMKIGEDDPVLEGVIDANDSLLCQWAKPEGPSGAGVSTTLVWVDAADSATVEDHLRDRGDSCSEQEGGLRCTTEGSNDEGYFGESHFLRDGIWLATEYSNAGPDGYTLDMVNNLWPEG</sequence>
<comment type="caution">
    <text evidence="2">The sequence shown here is derived from an EMBL/GenBank/DDBJ whole genome shotgun (WGS) entry which is preliminary data.</text>
</comment>
<protein>
    <submittedName>
        <fullName evidence="2">Uncharacterized protein</fullName>
    </submittedName>
</protein>
<organism evidence="2 3">
    <name type="scientific">Cryobacterium arcticum</name>
    <dbReference type="NCBI Taxonomy" id="670052"/>
    <lineage>
        <taxon>Bacteria</taxon>
        <taxon>Bacillati</taxon>
        <taxon>Actinomycetota</taxon>
        <taxon>Actinomycetes</taxon>
        <taxon>Micrococcales</taxon>
        <taxon>Microbacteriaceae</taxon>
        <taxon>Cryobacterium</taxon>
    </lineage>
</organism>
<feature type="region of interest" description="Disordered" evidence="1">
    <location>
        <begin position="30"/>
        <end position="77"/>
    </location>
</feature>